<protein>
    <submittedName>
        <fullName evidence="2">Uncharacterized protein</fullName>
    </submittedName>
</protein>
<proteinExistence type="predicted"/>
<dbReference type="AlphaFoldDB" id="A0A6C0EY45"/>
<keyword evidence="1" id="KW-0812">Transmembrane</keyword>
<name>A0A6C0EY45_9ZZZZ</name>
<sequence length="227" mass="26603">MEKTVKSTKIEFLILYFLLSFSYYYSIVLLSIIRDYNKEMHQIIIDLLTIIFTTPYGVVLIALYLHITYANSNHLVRYKNLNLPLYLVEYFKYKFHDSTRAEIGKLYKVVLVTYYSFLAIITLPILVISFVIYLITRCVLIVYSYTRHSQESNFALPVYSVNDTNSYRPNVNVVNLPPPYTIVEFSVIEAYEETPPYEAYDISEETPPYEERPISDLSRDAVISTRV</sequence>
<keyword evidence="1" id="KW-1133">Transmembrane helix</keyword>
<organism evidence="2">
    <name type="scientific">viral metagenome</name>
    <dbReference type="NCBI Taxonomy" id="1070528"/>
    <lineage>
        <taxon>unclassified sequences</taxon>
        <taxon>metagenomes</taxon>
        <taxon>organismal metagenomes</taxon>
    </lineage>
</organism>
<feature type="transmembrane region" description="Helical" evidence="1">
    <location>
        <begin position="45"/>
        <end position="67"/>
    </location>
</feature>
<keyword evidence="1" id="KW-0472">Membrane</keyword>
<evidence type="ECO:0000256" key="1">
    <source>
        <dbReference type="SAM" id="Phobius"/>
    </source>
</evidence>
<accession>A0A6C0EY45</accession>
<feature type="transmembrane region" description="Helical" evidence="1">
    <location>
        <begin position="114"/>
        <end position="135"/>
    </location>
</feature>
<reference evidence="2" key="1">
    <citation type="journal article" date="2020" name="Nature">
        <title>Giant virus diversity and host interactions through global metagenomics.</title>
        <authorList>
            <person name="Schulz F."/>
            <person name="Roux S."/>
            <person name="Paez-Espino D."/>
            <person name="Jungbluth S."/>
            <person name="Walsh D.A."/>
            <person name="Denef V.J."/>
            <person name="McMahon K.D."/>
            <person name="Konstantinidis K.T."/>
            <person name="Eloe-Fadrosh E.A."/>
            <person name="Kyrpides N.C."/>
            <person name="Woyke T."/>
        </authorList>
    </citation>
    <scope>NUCLEOTIDE SEQUENCE</scope>
    <source>
        <strain evidence="2">GVMAG-M-3300009161-52</strain>
    </source>
</reference>
<dbReference type="EMBL" id="MN738983">
    <property type="protein sequence ID" value="QHT34037.1"/>
    <property type="molecule type" value="Genomic_DNA"/>
</dbReference>
<feature type="transmembrane region" description="Helical" evidence="1">
    <location>
        <begin position="12"/>
        <end position="33"/>
    </location>
</feature>
<evidence type="ECO:0000313" key="2">
    <source>
        <dbReference type="EMBL" id="QHT34037.1"/>
    </source>
</evidence>